<keyword evidence="2" id="KW-1185">Reference proteome</keyword>
<accession>A0ABN7X807</accession>
<proteinExistence type="predicted"/>
<dbReference type="EMBL" id="CAJVQB010092903">
    <property type="protein sequence ID" value="CAG8848639.1"/>
    <property type="molecule type" value="Genomic_DNA"/>
</dbReference>
<feature type="non-terminal residue" evidence="1">
    <location>
        <position position="1"/>
    </location>
</feature>
<organism evidence="1 2">
    <name type="scientific">Gigaspora margarita</name>
    <dbReference type="NCBI Taxonomy" id="4874"/>
    <lineage>
        <taxon>Eukaryota</taxon>
        <taxon>Fungi</taxon>
        <taxon>Fungi incertae sedis</taxon>
        <taxon>Mucoromycota</taxon>
        <taxon>Glomeromycotina</taxon>
        <taxon>Glomeromycetes</taxon>
        <taxon>Diversisporales</taxon>
        <taxon>Gigasporaceae</taxon>
        <taxon>Gigaspora</taxon>
    </lineage>
</organism>
<gene>
    <name evidence="1" type="ORF">GMARGA_LOCUS39285</name>
</gene>
<protein>
    <submittedName>
        <fullName evidence="1">6755_t:CDS:1</fullName>
    </submittedName>
</protein>
<feature type="non-terminal residue" evidence="1">
    <location>
        <position position="197"/>
    </location>
</feature>
<name>A0ABN7X807_GIGMA</name>
<evidence type="ECO:0000313" key="1">
    <source>
        <dbReference type="EMBL" id="CAG8848639.1"/>
    </source>
</evidence>
<evidence type="ECO:0000313" key="2">
    <source>
        <dbReference type="Proteomes" id="UP000789901"/>
    </source>
</evidence>
<comment type="caution">
    <text evidence="1">The sequence shown here is derived from an EMBL/GenBank/DDBJ whole genome shotgun (WGS) entry which is preliminary data.</text>
</comment>
<dbReference type="Proteomes" id="UP000789901">
    <property type="component" value="Unassembled WGS sequence"/>
</dbReference>
<sequence length="197" mass="23569">YNNPLLSYVVDVSNLLKEIKSAFDEQALITMVAPPIKFYREMDPTSEKYLVYLYKNQKQRRQIPGLKIMIAKNLHEIVFAETSETLFQATCTTKKVYNDKCKLIRFEHDSKNKMLDELIEKKCIYLSDWKNLYGTRKSEFLYVNSNIKYLIMNRLKKKIKPSHTKRTKMNYIRVEDEDSGDIYDKFFRIYDPRKVFA</sequence>
<reference evidence="1 2" key="1">
    <citation type="submission" date="2021-06" db="EMBL/GenBank/DDBJ databases">
        <authorList>
            <person name="Kallberg Y."/>
            <person name="Tangrot J."/>
            <person name="Rosling A."/>
        </authorList>
    </citation>
    <scope>NUCLEOTIDE SEQUENCE [LARGE SCALE GENOMIC DNA]</scope>
    <source>
        <strain evidence="1 2">120-4 pot B 10/14</strain>
    </source>
</reference>